<gene>
    <name evidence="1" type="ORF">BT67DRAFT_362379</name>
</gene>
<sequence length="57" mass="6399">RVDPNRQDNYGIAPLLIAAKNEYLGVVETLLATGLVELEPQDPFGLTPIWWARRNGH</sequence>
<dbReference type="SUPFAM" id="SSF48403">
    <property type="entry name" value="Ankyrin repeat"/>
    <property type="match status" value="1"/>
</dbReference>
<organism evidence="1 2">
    <name type="scientific">Trichocladium antarcticum</name>
    <dbReference type="NCBI Taxonomy" id="1450529"/>
    <lineage>
        <taxon>Eukaryota</taxon>
        <taxon>Fungi</taxon>
        <taxon>Dikarya</taxon>
        <taxon>Ascomycota</taxon>
        <taxon>Pezizomycotina</taxon>
        <taxon>Sordariomycetes</taxon>
        <taxon>Sordariomycetidae</taxon>
        <taxon>Sordariales</taxon>
        <taxon>Chaetomiaceae</taxon>
        <taxon>Trichocladium</taxon>
    </lineage>
</organism>
<proteinExistence type="predicted"/>
<reference evidence="1" key="2">
    <citation type="submission" date="2023-05" db="EMBL/GenBank/DDBJ databases">
        <authorList>
            <consortium name="Lawrence Berkeley National Laboratory"/>
            <person name="Steindorff A."/>
            <person name="Hensen N."/>
            <person name="Bonometti L."/>
            <person name="Westerberg I."/>
            <person name="Brannstrom I.O."/>
            <person name="Guillou S."/>
            <person name="Cros-Aarteil S."/>
            <person name="Calhoun S."/>
            <person name="Haridas S."/>
            <person name="Kuo A."/>
            <person name="Mondo S."/>
            <person name="Pangilinan J."/>
            <person name="Riley R."/>
            <person name="Labutti K."/>
            <person name="Andreopoulos B."/>
            <person name="Lipzen A."/>
            <person name="Chen C."/>
            <person name="Yanf M."/>
            <person name="Daum C."/>
            <person name="Ng V."/>
            <person name="Clum A."/>
            <person name="Ohm R."/>
            <person name="Martin F."/>
            <person name="Silar P."/>
            <person name="Natvig D."/>
            <person name="Lalanne C."/>
            <person name="Gautier V."/>
            <person name="Ament-Velasquez S.L."/>
            <person name="Kruys A."/>
            <person name="Hutchinson M.I."/>
            <person name="Powell A.J."/>
            <person name="Barry K."/>
            <person name="Miller A.N."/>
            <person name="Grigoriev I.V."/>
            <person name="Debuchy R."/>
            <person name="Gladieux P."/>
            <person name="Thoren M.H."/>
            <person name="Johannesson H."/>
        </authorList>
    </citation>
    <scope>NUCLEOTIDE SEQUENCE</scope>
    <source>
        <strain evidence="1">CBS 123565</strain>
    </source>
</reference>
<dbReference type="AlphaFoldDB" id="A0AAN6ZEG6"/>
<evidence type="ECO:0008006" key="3">
    <source>
        <dbReference type="Google" id="ProtNLM"/>
    </source>
</evidence>
<evidence type="ECO:0000313" key="2">
    <source>
        <dbReference type="Proteomes" id="UP001304895"/>
    </source>
</evidence>
<keyword evidence="2" id="KW-1185">Reference proteome</keyword>
<accession>A0AAN6ZEG6</accession>
<dbReference type="Gene3D" id="1.25.40.20">
    <property type="entry name" value="Ankyrin repeat-containing domain"/>
    <property type="match status" value="1"/>
</dbReference>
<name>A0AAN6ZEG6_9PEZI</name>
<dbReference type="EMBL" id="MU853404">
    <property type="protein sequence ID" value="KAK4136115.1"/>
    <property type="molecule type" value="Genomic_DNA"/>
</dbReference>
<protein>
    <recommendedName>
        <fullName evidence="3">Ankyrin repeat domain-containing protein</fullName>
    </recommendedName>
</protein>
<evidence type="ECO:0000313" key="1">
    <source>
        <dbReference type="EMBL" id="KAK4136115.1"/>
    </source>
</evidence>
<reference evidence="1" key="1">
    <citation type="journal article" date="2023" name="Mol. Phylogenet. Evol.">
        <title>Genome-scale phylogeny and comparative genomics of the fungal order Sordariales.</title>
        <authorList>
            <person name="Hensen N."/>
            <person name="Bonometti L."/>
            <person name="Westerberg I."/>
            <person name="Brannstrom I.O."/>
            <person name="Guillou S."/>
            <person name="Cros-Aarteil S."/>
            <person name="Calhoun S."/>
            <person name="Haridas S."/>
            <person name="Kuo A."/>
            <person name="Mondo S."/>
            <person name="Pangilinan J."/>
            <person name="Riley R."/>
            <person name="LaButti K."/>
            <person name="Andreopoulos B."/>
            <person name="Lipzen A."/>
            <person name="Chen C."/>
            <person name="Yan M."/>
            <person name="Daum C."/>
            <person name="Ng V."/>
            <person name="Clum A."/>
            <person name="Steindorff A."/>
            <person name="Ohm R.A."/>
            <person name="Martin F."/>
            <person name="Silar P."/>
            <person name="Natvig D.O."/>
            <person name="Lalanne C."/>
            <person name="Gautier V."/>
            <person name="Ament-Velasquez S.L."/>
            <person name="Kruys A."/>
            <person name="Hutchinson M.I."/>
            <person name="Powell A.J."/>
            <person name="Barry K."/>
            <person name="Miller A.N."/>
            <person name="Grigoriev I.V."/>
            <person name="Debuchy R."/>
            <person name="Gladieux P."/>
            <person name="Hiltunen Thoren M."/>
            <person name="Johannesson H."/>
        </authorList>
    </citation>
    <scope>NUCLEOTIDE SEQUENCE</scope>
    <source>
        <strain evidence="1">CBS 123565</strain>
    </source>
</reference>
<dbReference type="InterPro" id="IPR036770">
    <property type="entry name" value="Ankyrin_rpt-contain_sf"/>
</dbReference>
<comment type="caution">
    <text evidence="1">The sequence shown here is derived from an EMBL/GenBank/DDBJ whole genome shotgun (WGS) entry which is preliminary data.</text>
</comment>
<feature type="non-terminal residue" evidence="1">
    <location>
        <position position="1"/>
    </location>
</feature>
<feature type="non-terminal residue" evidence="1">
    <location>
        <position position="57"/>
    </location>
</feature>
<dbReference type="Proteomes" id="UP001304895">
    <property type="component" value="Unassembled WGS sequence"/>
</dbReference>